<protein>
    <recommendedName>
        <fullName evidence="3">Sushi domain-containing protein</fullName>
    </recommendedName>
</protein>
<feature type="domain" description="Sushi" evidence="3">
    <location>
        <begin position="292"/>
        <end position="362"/>
    </location>
</feature>
<dbReference type="PROSITE" id="PS50923">
    <property type="entry name" value="SUSHI"/>
    <property type="match status" value="1"/>
</dbReference>
<comment type="caution">
    <text evidence="4">The sequence shown here is derived from an EMBL/GenBank/DDBJ whole genome shotgun (WGS) entry which is preliminary data.</text>
</comment>
<sequence length="362" mass="40725">MAADGDFYQWIIEGQPGEVLKIEFDALKIEDHVENVRVYSGGPSIVTSDLIQDIRTGSSQKISLLSKNHFVTVTLQSYRKNSHPIVKFNWKPDTEASWQQVNIVNVTSSYSVISSPYYNSALVSSSFKREWLLTVPEGELITLEILDNTLELNGSSDFYIVTNVGFVLKELNSHKAIYISSKNSMSVIVKARSFKKNFQFNARVRKGCDLITKLSLATFAVKNMPANSSCSWRVQNEVGTNFSLQIIEIADADSNDALQIYSTTVYYLQSYRAFVYPLHIYSAFVYSLQIYSDCPDLRGGTIVIHNKTKTAGGGYTAQLTCPTGFRFKQEEYSKITTLFAVCNEGGKWNWSSSSYTRTPECQ</sequence>
<dbReference type="InterPro" id="IPR035914">
    <property type="entry name" value="Sperma_CUB_dom_sf"/>
</dbReference>
<dbReference type="Gene3D" id="2.60.120.290">
    <property type="entry name" value="Spermadhesin, CUB domain"/>
    <property type="match status" value="2"/>
</dbReference>
<dbReference type="AlphaFoldDB" id="A0A8S3YIQ8"/>
<keyword evidence="2" id="KW-0768">Sushi</keyword>
<evidence type="ECO:0000313" key="5">
    <source>
        <dbReference type="Proteomes" id="UP000678393"/>
    </source>
</evidence>
<organism evidence="4 5">
    <name type="scientific">Candidula unifasciata</name>
    <dbReference type="NCBI Taxonomy" id="100452"/>
    <lineage>
        <taxon>Eukaryota</taxon>
        <taxon>Metazoa</taxon>
        <taxon>Spiralia</taxon>
        <taxon>Lophotrochozoa</taxon>
        <taxon>Mollusca</taxon>
        <taxon>Gastropoda</taxon>
        <taxon>Heterobranchia</taxon>
        <taxon>Euthyneura</taxon>
        <taxon>Panpulmonata</taxon>
        <taxon>Eupulmonata</taxon>
        <taxon>Stylommatophora</taxon>
        <taxon>Helicina</taxon>
        <taxon>Helicoidea</taxon>
        <taxon>Geomitridae</taxon>
        <taxon>Candidula</taxon>
    </lineage>
</organism>
<dbReference type="InterPro" id="IPR000436">
    <property type="entry name" value="Sushi_SCR_CCP_dom"/>
</dbReference>
<evidence type="ECO:0000256" key="2">
    <source>
        <dbReference type="PROSITE-ProRule" id="PRU00302"/>
    </source>
</evidence>
<reference evidence="4" key="1">
    <citation type="submission" date="2021-04" db="EMBL/GenBank/DDBJ databases">
        <authorList>
            <consortium name="Molecular Ecology Group"/>
        </authorList>
    </citation>
    <scope>NUCLEOTIDE SEQUENCE</scope>
</reference>
<keyword evidence="5" id="KW-1185">Reference proteome</keyword>
<evidence type="ECO:0000259" key="3">
    <source>
        <dbReference type="PROSITE" id="PS50923"/>
    </source>
</evidence>
<feature type="non-terminal residue" evidence="4">
    <location>
        <position position="1"/>
    </location>
</feature>
<evidence type="ECO:0000313" key="4">
    <source>
        <dbReference type="EMBL" id="CAG5116604.1"/>
    </source>
</evidence>
<dbReference type="EMBL" id="CAJHNH020000275">
    <property type="protein sequence ID" value="CAG5116604.1"/>
    <property type="molecule type" value="Genomic_DNA"/>
</dbReference>
<keyword evidence="1" id="KW-1015">Disulfide bond</keyword>
<dbReference type="OrthoDB" id="6121276at2759"/>
<dbReference type="Proteomes" id="UP000678393">
    <property type="component" value="Unassembled WGS sequence"/>
</dbReference>
<proteinExistence type="predicted"/>
<name>A0A8S3YIQ8_9EUPU</name>
<evidence type="ECO:0000256" key="1">
    <source>
        <dbReference type="ARBA" id="ARBA00023157"/>
    </source>
</evidence>
<accession>A0A8S3YIQ8</accession>
<dbReference type="SUPFAM" id="SSF49854">
    <property type="entry name" value="Spermadhesin, CUB domain"/>
    <property type="match status" value="2"/>
</dbReference>
<gene>
    <name evidence="4" type="ORF">CUNI_LOCUS2162</name>
</gene>
<comment type="caution">
    <text evidence="2">Lacks conserved residue(s) required for the propagation of feature annotation.</text>
</comment>